<dbReference type="Gramene" id="evm.model.04.460">
    <property type="protein sequence ID" value="cds.evm.model.04.460"/>
    <property type="gene ID" value="evm.TU.04.460"/>
</dbReference>
<dbReference type="AlphaFoldDB" id="A0A803PHI6"/>
<organism evidence="1 2">
    <name type="scientific">Cannabis sativa</name>
    <name type="common">Hemp</name>
    <name type="synonym">Marijuana</name>
    <dbReference type="NCBI Taxonomy" id="3483"/>
    <lineage>
        <taxon>Eukaryota</taxon>
        <taxon>Viridiplantae</taxon>
        <taxon>Streptophyta</taxon>
        <taxon>Embryophyta</taxon>
        <taxon>Tracheophyta</taxon>
        <taxon>Spermatophyta</taxon>
        <taxon>Magnoliopsida</taxon>
        <taxon>eudicotyledons</taxon>
        <taxon>Gunneridae</taxon>
        <taxon>Pentapetalae</taxon>
        <taxon>rosids</taxon>
        <taxon>fabids</taxon>
        <taxon>Rosales</taxon>
        <taxon>Cannabaceae</taxon>
        <taxon>Cannabis</taxon>
    </lineage>
</organism>
<evidence type="ECO:0000313" key="2">
    <source>
        <dbReference type="Proteomes" id="UP000596661"/>
    </source>
</evidence>
<dbReference type="EMBL" id="UZAU01000359">
    <property type="status" value="NOT_ANNOTATED_CDS"/>
    <property type="molecule type" value="Genomic_DNA"/>
</dbReference>
<name>A0A803PHI6_CANSA</name>
<sequence>MGAMARMNFVSSQLTKNDVEATKKVQVEVKAHAEKICIKSLEIGLVASLHLFWKKDPIILRFLEDEEQEYTSKVTAMEADTYFDTYGVDFDKSDKEFGGDHPAEVVELYSKTDVPPSQDPPMDPLKIPLSINYVFLHLFAPF</sequence>
<dbReference type="EnsemblPlants" id="evm.model.04.460">
    <property type="protein sequence ID" value="cds.evm.model.04.460"/>
    <property type="gene ID" value="evm.TU.04.460"/>
</dbReference>
<reference evidence="1" key="1">
    <citation type="submission" date="2018-11" db="EMBL/GenBank/DDBJ databases">
        <authorList>
            <person name="Grassa J C."/>
        </authorList>
    </citation>
    <scope>NUCLEOTIDE SEQUENCE [LARGE SCALE GENOMIC DNA]</scope>
</reference>
<reference evidence="1" key="2">
    <citation type="submission" date="2021-03" db="UniProtKB">
        <authorList>
            <consortium name="EnsemblPlants"/>
        </authorList>
    </citation>
    <scope>IDENTIFICATION</scope>
</reference>
<evidence type="ECO:0000313" key="1">
    <source>
        <dbReference type="EnsemblPlants" id="cds.evm.model.04.460"/>
    </source>
</evidence>
<dbReference type="Proteomes" id="UP000596661">
    <property type="component" value="Chromosome 4"/>
</dbReference>
<accession>A0A803PHI6</accession>
<keyword evidence="2" id="KW-1185">Reference proteome</keyword>
<protein>
    <submittedName>
        <fullName evidence="1">Uncharacterized protein</fullName>
    </submittedName>
</protein>
<proteinExistence type="predicted"/>